<proteinExistence type="predicted"/>
<dbReference type="InterPro" id="IPR051908">
    <property type="entry name" value="Ribosomal_N-acetyltransferase"/>
</dbReference>
<organism evidence="2 3">
    <name type="scientific">Nocardia jinanensis</name>
    <dbReference type="NCBI Taxonomy" id="382504"/>
    <lineage>
        <taxon>Bacteria</taxon>
        <taxon>Bacillati</taxon>
        <taxon>Actinomycetota</taxon>
        <taxon>Actinomycetes</taxon>
        <taxon>Mycobacteriales</taxon>
        <taxon>Nocardiaceae</taxon>
        <taxon>Nocardia</taxon>
    </lineage>
</organism>
<protein>
    <recommendedName>
        <fullName evidence="1">N-acetyltransferase domain-containing protein</fullName>
    </recommendedName>
</protein>
<dbReference type="Pfam" id="PF13302">
    <property type="entry name" value="Acetyltransf_3"/>
    <property type="match status" value="1"/>
</dbReference>
<dbReference type="EMBL" id="BMMH01000011">
    <property type="protein sequence ID" value="GGL27957.1"/>
    <property type="molecule type" value="Genomic_DNA"/>
</dbReference>
<comment type="caution">
    <text evidence="2">The sequence shown here is derived from an EMBL/GenBank/DDBJ whole genome shotgun (WGS) entry which is preliminary data.</text>
</comment>
<accession>A0A917RT51</accession>
<reference evidence="2" key="2">
    <citation type="submission" date="2020-09" db="EMBL/GenBank/DDBJ databases">
        <authorList>
            <person name="Sun Q."/>
            <person name="Zhou Y."/>
        </authorList>
    </citation>
    <scope>NUCLEOTIDE SEQUENCE</scope>
    <source>
        <strain evidence="2">CGMCC 4.3508</strain>
    </source>
</reference>
<evidence type="ECO:0000313" key="3">
    <source>
        <dbReference type="Proteomes" id="UP000638263"/>
    </source>
</evidence>
<dbReference type="PROSITE" id="PS51186">
    <property type="entry name" value="GNAT"/>
    <property type="match status" value="1"/>
</dbReference>
<evidence type="ECO:0000313" key="2">
    <source>
        <dbReference type="EMBL" id="GGL27957.1"/>
    </source>
</evidence>
<evidence type="ECO:0000259" key="1">
    <source>
        <dbReference type="PROSITE" id="PS51186"/>
    </source>
</evidence>
<name>A0A917RT51_9NOCA</name>
<feature type="domain" description="N-acetyltransferase" evidence="1">
    <location>
        <begin position="16"/>
        <end position="175"/>
    </location>
</feature>
<dbReference type="GO" id="GO:0008999">
    <property type="term" value="F:protein-N-terminal-alanine acetyltransferase activity"/>
    <property type="evidence" value="ECO:0007669"/>
    <property type="project" value="TreeGrafter"/>
</dbReference>
<dbReference type="GO" id="GO:1990189">
    <property type="term" value="F:protein N-terminal-serine acetyltransferase activity"/>
    <property type="evidence" value="ECO:0007669"/>
    <property type="project" value="TreeGrafter"/>
</dbReference>
<dbReference type="Proteomes" id="UP000638263">
    <property type="component" value="Unassembled WGS sequence"/>
</dbReference>
<dbReference type="InterPro" id="IPR000182">
    <property type="entry name" value="GNAT_dom"/>
</dbReference>
<dbReference type="AlphaFoldDB" id="A0A917RT51"/>
<dbReference type="InterPro" id="IPR016181">
    <property type="entry name" value="Acyl_CoA_acyltransferase"/>
</dbReference>
<dbReference type="PANTHER" id="PTHR43441">
    <property type="entry name" value="RIBOSOMAL-PROTEIN-SERINE ACETYLTRANSFERASE"/>
    <property type="match status" value="1"/>
</dbReference>
<dbReference type="PANTHER" id="PTHR43441:SF10">
    <property type="entry name" value="ACETYLTRANSFERASE"/>
    <property type="match status" value="1"/>
</dbReference>
<sequence length="186" mass="20840">MPALPLPDPPLTDGVVLLRPRRAGDIPQRFRAFADPLCLRFSWPLTEPLTERHVRERFVQEEPARLRGEEVCLAVVDARETGRIWGGASVYDTVRSEGRLGVGYWLAPEARGRGNATRTLRLLAGWAFDCLAVQRLELTCAPDNTASQQVARRCGFLREGVLRSHIPFRDGRRDTVLFGLLPGELV</sequence>
<dbReference type="Gene3D" id="3.40.630.30">
    <property type="match status" value="1"/>
</dbReference>
<dbReference type="GO" id="GO:0005737">
    <property type="term" value="C:cytoplasm"/>
    <property type="evidence" value="ECO:0007669"/>
    <property type="project" value="TreeGrafter"/>
</dbReference>
<gene>
    <name evidence="2" type="ORF">GCM10011588_48480</name>
</gene>
<dbReference type="SUPFAM" id="SSF55729">
    <property type="entry name" value="Acyl-CoA N-acyltransferases (Nat)"/>
    <property type="match status" value="1"/>
</dbReference>
<dbReference type="RefSeq" id="WP_058855331.1">
    <property type="nucleotide sequence ID" value="NZ_BMMH01000011.1"/>
</dbReference>
<reference evidence="2" key="1">
    <citation type="journal article" date="2014" name="Int. J. Syst. Evol. Microbiol.">
        <title>Complete genome sequence of Corynebacterium casei LMG S-19264T (=DSM 44701T), isolated from a smear-ripened cheese.</title>
        <authorList>
            <consortium name="US DOE Joint Genome Institute (JGI-PGF)"/>
            <person name="Walter F."/>
            <person name="Albersmeier A."/>
            <person name="Kalinowski J."/>
            <person name="Ruckert C."/>
        </authorList>
    </citation>
    <scope>NUCLEOTIDE SEQUENCE</scope>
    <source>
        <strain evidence="2">CGMCC 4.3508</strain>
    </source>
</reference>
<keyword evidence="3" id="KW-1185">Reference proteome</keyword>